<reference evidence="1 2" key="1">
    <citation type="submission" date="2018-08" db="EMBL/GenBank/DDBJ databases">
        <title>Genomic investigation of the strawberry pathogen Phytophthora fragariae indicates pathogenicity is determined by transcriptional variation in three key races.</title>
        <authorList>
            <person name="Adams T.M."/>
            <person name="Armitage A.D."/>
            <person name="Sobczyk M.K."/>
            <person name="Bates H.J."/>
            <person name="Dunwell J.M."/>
            <person name="Nellist C.F."/>
            <person name="Harrison R.J."/>
        </authorList>
    </citation>
    <scope>NUCLEOTIDE SEQUENCE [LARGE SCALE GENOMIC DNA]</scope>
    <source>
        <strain evidence="1 2">SCRP333</strain>
    </source>
</reference>
<dbReference type="SUPFAM" id="SSF53098">
    <property type="entry name" value="Ribonuclease H-like"/>
    <property type="match status" value="1"/>
</dbReference>
<protein>
    <submittedName>
        <fullName evidence="1">Uncharacterized protein</fullName>
    </submittedName>
</protein>
<evidence type="ECO:0000313" key="2">
    <source>
        <dbReference type="Proteomes" id="UP000434957"/>
    </source>
</evidence>
<dbReference type="EMBL" id="QXFT01000399">
    <property type="protein sequence ID" value="KAE9345032.1"/>
    <property type="molecule type" value="Genomic_DNA"/>
</dbReference>
<evidence type="ECO:0000313" key="1">
    <source>
        <dbReference type="EMBL" id="KAE9345032.1"/>
    </source>
</evidence>
<dbReference type="Proteomes" id="UP000434957">
    <property type="component" value="Unassembled WGS sequence"/>
</dbReference>
<dbReference type="InterPro" id="IPR012337">
    <property type="entry name" value="RNaseH-like_sf"/>
</dbReference>
<gene>
    <name evidence="1" type="ORF">PR003_g8158</name>
</gene>
<name>A0A6A4FRV6_9STRA</name>
<sequence>MVTSMFAPVFAYSNKSFHNRGGLSVTTKTRLRRRKVKALKVFDNQWGHRIKCLHLDNTTEFVNKMLDGTCHHHGVTVSSAVHLIKRSTTSANMDATPYELGFKVNPDWTMCVYPGPWVMPTSKK</sequence>
<keyword evidence="2" id="KW-1185">Reference proteome</keyword>
<accession>A0A6A4FRV6</accession>
<organism evidence="1 2">
    <name type="scientific">Phytophthora rubi</name>
    <dbReference type="NCBI Taxonomy" id="129364"/>
    <lineage>
        <taxon>Eukaryota</taxon>
        <taxon>Sar</taxon>
        <taxon>Stramenopiles</taxon>
        <taxon>Oomycota</taxon>
        <taxon>Peronosporomycetes</taxon>
        <taxon>Peronosporales</taxon>
        <taxon>Peronosporaceae</taxon>
        <taxon>Phytophthora</taxon>
    </lineage>
</organism>
<dbReference type="AlphaFoldDB" id="A0A6A4FRV6"/>
<proteinExistence type="predicted"/>
<comment type="caution">
    <text evidence="1">The sequence shown here is derived from an EMBL/GenBank/DDBJ whole genome shotgun (WGS) entry which is preliminary data.</text>
</comment>